<proteinExistence type="inferred from homology"/>
<evidence type="ECO:0000256" key="1">
    <source>
        <dbReference type="ARBA" id="ARBA00005254"/>
    </source>
</evidence>
<dbReference type="PANTHER" id="PTHR11941:SF171">
    <property type="entry name" value="SD19268P"/>
    <property type="match status" value="1"/>
</dbReference>
<comment type="caution">
    <text evidence="4">The sequence shown here is derived from an EMBL/GenBank/DDBJ whole genome shotgun (WGS) entry which is preliminary data.</text>
</comment>
<accession>A0A821EYT4</accession>
<dbReference type="InterPro" id="IPR014748">
    <property type="entry name" value="Enoyl-CoA_hydra_C"/>
</dbReference>
<dbReference type="Pfam" id="PF00378">
    <property type="entry name" value="ECH_1"/>
    <property type="match status" value="1"/>
</dbReference>
<dbReference type="GO" id="GO:0005739">
    <property type="term" value="C:mitochondrion"/>
    <property type="evidence" value="ECO:0007669"/>
    <property type="project" value="TreeGrafter"/>
</dbReference>
<dbReference type="AlphaFoldDB" id="A0A821EYT4"/>
<dbReference type="Gene3D" id="1.20.58.1070">
    <property type="match status" value="1"/>
</dbReference>
<dbReference type="Proteomes" id="UP000663848">
    <property type="component" value="Unassembled WGS sequence"/>
</dbReference>
<reference evidence="4" key="1">
    <citation type="submission" date="2021-02" db="EMBL/GenBank/DDBJ databases">
        <authorList>
            <person name="Nowell W R."/>
        </authorList>
    </citation>
    <scope>NUCLEOTIDE SEQUENCE</scope>
</reference>
<dbReference type="CDD" id="cd06558">
    <property type="entry name" value="crotonase-like"/>
    <property type="match status" value="1"/>
</dbReference>
<dbReference type="GO" id="GO:0004300">
    <property type="term" value="F:enoyl-CoA hydratase activity"/>
    <property type="evidence" value="ECO:0007669"/>
    <property type="project" value="UniProtKB-ARBA"/>
</dbReference>
<dbReference type="InterPro" id="IPR018376">
    <property type="entry name" value="Enoyl-CoA_hyd/isom_CS"/>
</dbReference>
<dbReference type="FunFam" id="1.10.12.10:FF:000001">
    <property type="entry name" value="Probable enoyl-CoA hydratase, mitochondrial"/>
    <property type="match status" value="1"/>
</dbReference>
<sequence length="549" mass="61579">MFENTDSSDDNDESLCKQVLPAPHVDDDPVDMNKVPTTGEEYLRQVRFQASQLPTFQAASKADKNLGTSASSKTHAWHKLFSMTTNTSSNVTEKHIVSTEWQNEQSLSFSNVRNDYFQMRDRLRARTKKTSAPRLRTANDYWKFCFDDNSQLSFLETDDQSDTQHPLPTMAKMIILSQPQLHQLLQHENDWLKQNGCSLHLALYMFATLAAVDKPISEDVIYTMRQTCTGWKEIRTKLLMKTLKYLFHPTTICRMQTCIFSSQRRYLATEKSVETAPSEIGPLAPELQVNNLTGDHQNVIEIAFNRPERRNALGKQLLNELEATIDSIKDYQAVRCILFRSMVPNVFCSGADLKERLTMSQEDVGPFVSKIKEIFSKIFALPVPTIAALDGLALGGGLELALACDIRIAANTAKVGLTETKLGIIPGAGGTQRLPRIIGASKAKELIYTGRILTGQQAYEILLVNEVVKQNEQLNAAYLRSLEIAHEIVQQGPLAVQMAKQAINKGLEVDLQTGLDVEESCYNTVLTSEDRIEGLKAFQEKRKPVYKGV</sequence>
<dbReference type="GO" id="GO:0000387">
    <property type="term" value="P:spliceosomal snRNP assembly"/>
    <property type="evidence" value="ECO:0007669"/>
    <property type="project" value="InterPro"/>
</dbReference>
<dbReference type="GO" id="GO:0006635">
    <property type="term" value="P:fatty acid beta-oxidation"/>
    <property type="evidence" value="ECO:0007669"/>
    <property type="project" value="TreeGrafter"/>
</dbReference>
<dbReference type="PANTHER" id="PTHR11941">
    <property type="entry name" value="ENOYL-COA HYDRATASE-RELATED"/>
    <property type="match status" value="1"/>
</dbReference>
<dbReference type="PROSITE" id="PS00166">
    <property type="entry name" value="ENOYL_COA_HYDRATASE"/>
    <property type="match status" value="1"/>
</dbReference>
<protein>
    <submittedName>
        <fullName evidence="4">Uncharacterized protein</fullName>
    </submittedName>
</protein>
<dbReference type="Gene3D" id="3.90.226.10">
    <property type="entry name" value="2-enoyl-CoA Hydratase, Chain A, domain 1"/>
    <property type="match status" value="1"/>
</dbReference>
<dbReference type="EMBL" id="CAJOBR010001894">
    <property type="protein sequence ID" value="CAF4643099.1"/>
    <property type="molecule type" value="Genomic_DNA"/>
</dbReference>
<organism evidence="4 5">
    <name type="scientific">Rotaria socialis</name>
    <dbReference type="NCBI Taxonomy" id="392032"/>
    <lineage>
        <taxon>Eukaryota</taxon>
        <taxon>Metazoa</taxon>
        <taxon>Spiralia</taxon>
        <taxon>Gnathifera</taxon>
        <taxon>Rotifera</taxon>
        <taxon>Eurotatoria</taxon>
        <taxon>Bdelloidea</taxon>
        <taxon>Philodinida</taxon>
        <taxon>Philodinidae</taxon>
        <taxon>Rotaria</taxon>
    </lineage>
</organism>
<name>A0A821EYT4_9BILA</name>
<dbReference type="SUPFAM" id="SSF52096">
    <property type="entry name" value="ClpP/crotonase"/>
    <property type="match status" value="1"/>
</dbReference>
<evidence type="ECO:0000256" key="3">
    <source>
        <dbReference type="RuleBase" id="RU003707"/>
    </source>
</evidence>
<dbReference type="Pfam" id="PF04938">
    <property type="entry name" value="SIP1"/>
    <property type="match status" value="1"/>
</dbReference>
<keyword evidence="2" id="KW-0456">Lyase</keyword>
<dbReference type="Gene3D" id="1.10.12.10">
    <property type="entry name" value="Lyase 2-enoyl-coa Hydratase, Chain A, domain 2"/>
    <property type="match status" value="1"/>
</dbReference>
<dbReference type="FunFam" id="3.90.226.10:FF:000009">
    <property type="entry name" value="Carnitinyl-CoA dehydratase"/>
    <property type="match status" value="1"/>
</dbReference>
<dbReference type="InterPro" id="IPR001753">
    <property type="entry name" value="Enoyl-CoA_hydra/iso"/>
</dbReference>
<dbReference type="InterPro" id="IPR029045">
    <property type="entry name" value="ClpP/crotonase-like_dom_sf"/>
</dbReference>
<gene>
    <name evidence="4" type="ORF">QYT958_LOCUS14274</name>
</gene>
<evidence type="ECO:0000256" key="2">
    <source>
        <dbReference type="ARBA" id="ARBA00023239"/>
    </source>
</evidence>
<dbReference type="InterPro" id="IPR035426">
    <property type="entry name" value="Gemin2/Brr1"/>
</dbReference>
<evidence type="ECO:0000313" key="4">
    <source>
        <dbReference type="EMBL" id="CAF4643099.1"/>
    </source>
</evidence>
<comment type="similarity">
    <text evidence="1 3">Belongs to the enoyl-CoA hydratase/isomerase family.</text>
</comment>
<evidence type="ECO:0000313" key="5">
    <source>
        <dbReference type="Proteomes" id="UP000663848"/>
    </source>
</evidence>